<organism evidence="3 4">
    <name type="scientific">Microbacterium enclense</name>
    <dbReference type="NCBI Taxonomy" id="993073"/>
    <lineage>
        <taxon>Bacteria</taxon>
        <taxon>Bacillati</taxon>
        <taxon>Actinomycetota</taxon>
        <taxon>Actinomycetes</taxon>
        <taxon>Micrococcales</taxon>
        <taxon>Microbacteriaceae</taxon>
        <taxon>Microbacterium</taxon>
    </lineage>
</organism>
<dbReference type="InterPro" id="IPR003870">
    <property type="entry name" value="DUF222"/>
</dbReference>
<evidence type="ECO:0000313" key="3">
    <source>
        <dbReference type="EMBL" id="RWR20035.1"/>
    </source>
</evidence>
<dbReference type="OrthoDB" id="3261064at2"/>
<feature type="domain" description="DUF222" evidence="2">
    <location>
        <begin position="28"/>
        <end position="345"/>
    </location>
</feature>
<feature type="compositionally biased region" description="Low complexity" evidence="1">
    <location>
        <begin position="464"/>
        <end position="483"/>
    </location>
</feature>
<keyword evidence="3" id="KW-0378">Hydrolase</keyword>
<dbReference type="GO" id="GO:0004519">
    <property type="term" value="F:endonuclease activity"/>
    <property type="evidence" value="ECO:0007669"/>
    <property type="project" value="UniProtKB-KW"/>
</dbReference>
<gene>
    <name evidence="3" type="ORF">D8Y23_06430</name>
</gene>
<reference evidence="3 4" key="1">
    <citation type="journal article" date="2018" name="Front. Microbiol.">
        <title>Novel Insights Into Bacterial Dimethylsulfoniopropionate Catabolism in the East China Sea.</title>
        <authorList>
            <person name="Liu J."/>
            <person name="Liu J."/>
            <person name="Zhang S.H."/>
            <person name="Liang J."/>
            <person name="Lin H."/>
            <person name="Song D."/>
            <person name="Yang G.P."/>
            <person name="Todd J.D."/>
            <person name="Zhang X.H."/>
        </authorList>
    </citation>
    <scope>NUCLEOTIDE SEQUENCE [LARGE SCALE GENOMIC DNA]</scope>
    <source>
        <strain evidence="3 4">ZYFD042</strain>
    </source>
</reference>
<keyword evidence="3" id="KW-0255">Endonuclease</keyword>
<evidence type="ECO:0000259" key="2">
    <source>
        <dbReference type="Pfam" id="PF02720"/>
    </source>
</evidence>
<comment type="caution">
    <text evidence="3">The sequence shown here is derived from an EMBL/GenBank/DDBJ whole genome shotgun (WGS) entry which is preliminary data.</text>
</comment>
<feature type="compositionally biased region" description="Basic residues" evidence="1">
    <location>
        <begin position="503"/>
        <end position="519"/>
    </location>
</feature>
<dbReference type="EMBL" id="RBZY01000018">
    <property type="protein sequence ID" value="RWR20035.1"/>
    <property type="molecule type" value="Genomic_DNA"/>
</dbReference>
<dbReference type="CDD" id="cd00085">
    <property type="entry name" value="HNHc"/>
    <property type="match status" value="1"/>
</dbReference>
<evidence type="ECO:0000313" key="4">
    <source>
        <dbReference type="Proteomes" id="UP000285970"/>
    </source>
</evidence>
<dbReference type="InterPro" id="IPR003615">
    <property type="entry name" value="HNH_nuc"/>
</dbReference>
<evidence type="ECO:0000256" key="1">
    <source>
        <dbReference type="SAM" id="MobiDB-lite"/>
    </source>
</evidence>
<dbReference type="Proteomes" id="UP000285970">
    <property type="component" value="Unassembled WGS sequence"/>
</dbReference>
<feature type="region of interest" description="Disordered" evidence="1">
    <location>
        <begin position="365"/>
        <end position="519"/>
    </location>
</feature>
<protein>
    <submittedName>
        <fullName evidence="3">HNH endonuclease</fullName>
    </submittedName>
</protein>
<dbReference type="AlphaFoldDB" id="A0A3S4M0T5"/>
<name>A0A3S4M0T5_9MICO</name>
<proteinExistence type="predicted"/>
<dbReference type="Pfam" id="PF02720">
    <property type="entry name" value="DUF222"/>
    <property type="match status" value="1"/>
</dbReference>
<keyword evidence="3" id="KW-0540">Nuclease</keyword>
<accession>A0A3S4M0T5</accession>
<sequence>MSDRPPVFDDREDAVLTDAVAALIEGERALAELEATRMVHFAVAMRVALGRSQHRPLEVQEREMALRSIAAEIGVALRWNDRTVQRRLGEALQIVDDFPSTLQALANGRISARHAAVIRDAGVELDDPVTRGAFESRVIERAATDTVAGTRAFARALVEELHPVSISERFAHAEQQRRVWIDDDVDGMARLGVLDGAAKIRAMYDRLTRQARAIRAVPRPESTGDDPDAVDDRRTIDKVRADLLCDLVLTGQPAVDPTIETLPGGLGAIRAHVSVVVPALTAAGASDRGASIDGLSPIDADTARCLLAGSPAWDRIVTHPLTGTVLAVDRYRPSPAIQRFVRARDVHCRFPGCRRPARACEIDHSEEHARGGPPARTSLVCAPGITRSRPRHRGPLDSGRTAASNGRVPSGAVSPTVRNGTSRSCPSRIRRRSDRRSSPDPGFSARCGPRPSAAGPMRPRACRGRAAMSRSAPRPSRRAATPARRAHRPRSSERARCAPARARAPRRGGRPHGARPGRR</sequence>